<feature type="region of interest" description="Disordered" evidence="1">
    <location>
        <begin position="13"/>
        <end position="43"/>
    </location>
</feature>
<gene>
    <name evidence="2" type="ORF">Bca52824_001241</name>
</gene>
<evidence type="ECO:0000313" key="2">
    <source>
        <dbReference type="EMBL" id="KAG2330061.1"/>
    </source>
</evidence>
<dbReference type="AlphaFoldDB" id="A0A8X7WGZ5"/>
<protein>
    <submittedName>
        <fullName evidence="2">Uncharacterized protein</fullName>
    </submittedName>
</protein>
<keyword evidence="3" id="KW-1185">Reference proteome</keyword>
<dbReference type="Proteomes" id="UP000886595">
    <property type="component" value="Unassembled WGS sequence"/>
</dbReference>
<evidence type="ECO:0000256" key="1">
    <source>
        <dbReference type="SAM" id="MobiDB-lite"/>
    </source>
</evidence>
<reference evidence="2 3" key="1">
    <citation type="submission" date="2020-02" db="EMBL/GenBank/DDBJ databases">
        <authorList>
            <person name="Ma Q."/>
            <person name="Huang Y."/>
            <person name="Song X."/>
            <person name="Pei D."/>
        </authorList>
    </citation>
    <scope>NUCLEOTIDE SEQUENCE [LARGE SCALE GENOMIC DNA]</scope>
    <source>
        <strain evidence="2">Sxm20200214</strain>
        <tissue evidence="2">Leaf</tissue>
    </source>
</reference>
<name>A0A8X7WGZ5_BRACI</name>
<proteinExistence type="predicted"/>
<dbReference type="EMBL" id="JAAMPC010000001">
    <property type="protein sequence ID" value="KAG2330061.1"/>
    <property type="molecule type" value="Genomic_DNA"/>
</dbReference>
<accession>A0A8X7WGZ5</accession>
<organism evidence="2 3">
    <name type="scientific">Brassica carinata</name>
    <name type="common">Ethiopian mustard</name>
    <name type="synonym">Abyssinian cabbage</name>
    <dbReference type="NCBI Taxonomy" id="52824"/>
    <lineage>
        <taxon>Eukaryota</taxon>
        <taxon>Viridiplantae</taxon>
        <taxon>Streptophyta</taxon>
        <taxon>Embryophyta</taxon>
        <taxon>Tracheophyta</taxon>
        <taxon>Spermatophyta</taxon>
        <taxon>Magnoliopsida</taxon>
        <taxon>eudicotyledons</taxon>
        <taxon>Gunneridae</taxon>
        <taxon>Pentapetalae</taxon>
        <taxon>rosids</taxon>
        <taxon>malvids</taxon>
        <taxon>Brassicales</taxon>
        <taxon>Brassicaceae</taxon>
        <taxon>Brassiceae</taxon>
        <taxon>Brassica</taxon>
    </lineage>
</organism>
<comment type="caution">
    <text evidence="2">The sequence shown here is derived from an EMBL/GenBank/DDBJ whole genome shotgun (WGS) entry which is preliminary data.</text>
</comment>
<sequence>MLISTWMCVGRMRGSASPRGTGRMDKRRYARPQGRGTSTPHGNRRLVWEPERAALNAREGMIGTREVRGLVCAGWIHRVGSELSGHTDHAGVYTRDG</sequence>
<evidence type="ECO:0000313" key="3">
    <source>
        <dbReference type="Proteomes" id="UP000886595"/>
    </source>
</evidence>